<reference evidence="1 2" key="1">
    <citation type="journal article" date="2014" name="Agronomy (Basel)">
        <title>A Draft Genome Sequence for Ensete ventricosum, the Drought-Tolerant Tree Against Hunger.</title>
        <authorList>
            <person name="Harrison J."/>
            <person name="Moore K.A."/>
            <person name="Paszkiewicz K."/>
            <person name="Jones T."/>
            <person name="Grant M."/>
            <person name="Ambacheew D."/>
            <person name="Muzemil S."/>
            <person name="Studholme D.J."/>
        </authorList>
    </citation>
    <scope>NUCLEOTIDE SEQUENCE [LARGE SCALE GENOMIC DNA]</scope>
</reference>
<accession>A0A426YGT8</accession>
<evidence type="ECO:0000313" key="2">
    <source>
        <dbReference type="Proteomes" id="UP000287651"/>
    </source>
</evidence>
<evidence type="ECO:0000313" key="1">
    <source>
        <dbReference type="EMBL" id="RRT50880.1"/>
    </source>
</evidence>
<dbReference type="EMBL" id="AMZH03012516">
    <property type="protein sequence ID" value="RRT50880.1"/>
    <property type="molecule type" value="Genomic_DNA"/>
</dbReference>
<proteinExistence type="predicted"/>
<protein>
    <submittedName>
        <fullName evidence="1">Uncharacterized protein</fullName>
    </submittedName>
</protein>
<dbReference type="Proteomes" id="UP000287651">
    <property type="component" value="Unassembled WGS sequence"/>
</dbReference>
<gene>
    <name evidence="1" type="ORF">B296_00038245</name>
</gene>
<dbReference type="AlphaFoldDB" id="A0A426YGT8"/>
<name>A0A426YGT8_ENSVE</name>
<organism evidence="1 2">
    <name type="scientific">Ensete ventricosum</name>
    <name type="common">Abyssinian banana</name>
    <name type="synonym">Musa ensete</name>
    <dbReference type="NCBI Taxonomy" id="4639"/>
    <lineage>
        <taxon>Eukaryota</taxon>
        <taxon>Viridiplantae</taxon>
        <taxon>Streptophyta</taxon>
        <taxon>Embryophyta</taxon>
        <taxon>Tracheophyta</taxon>
        <taxon>Spermatophyta</taxon>
        <taxon>Magnoliopsida</taxon>
        <taxon>Liliopsida</taxon>
        <taxon>Zingiberales</taxon>
        <taxon>Musaceae</taxon>
        <taxon>Ensete</taxon>
    </lineage>
</organism>
<comment type="caution">
    <text evidence="1">The sequence shown here is derived from an EMBL/GenBank/DDBJ whole genome shotgun (WGS) entry which is preliminary data.</text>
</comment>
<sequence>MRAVIKRSPYEEKEKRKLKLKGGNKTKGMKERGLTQMADLLALFISSSEEHSYACFTKVGCKAPSMYSQDSGPSVQNWVDPAMADHLGIRGLQPSATFNRVMIVANYLFAPTRFSTSHSSQRV</sequence>